<evidence type="ECO:0000313" key="1">
    <source>
        <dbReference type="EMBL" id="MBE8714150.1"/>
    </source>
</evidence>
<name>A0A928YRG9_9SPHI</name>
<keyword evidence="2" id="KW-1185">Reference proteome</keyword>
<gene>
    <name evidence="1" type="ORF">C4F49_10695</name>
</gene>
<proteinExistence type="predicted"/>
<sequence>MNKKHFSLFAILAFSLYFISCDKLRESFERTKNPKRIDLRQADDEIHSDTVAHSKAKTFQSLYHSAERLDSIQSELENLPELKGKKINIYHSLYFYDFKAGYISIRIQNPDSASYIDEYKYQNGEWQKPVPVKLSRLEKIDDGLMPFNEIKFSTAKIVHDVSMDKTKELGGKGNIQHVYFNFHNYAKNKKATWNTRIYGVRADYSAYFSIDGKFLEMR</sequence>
<reference evidence="1" key="1">
    <citation type="submission" date="2018-02" db="EMBL/GenBank/DDBJ databases">
        <authorList>
            <person name="Vasarhelyi B.M."/>
            <person name="Deshmukh S."/>
            <person name="Balint B."/>
            <person name="Kukolya J."/>
        </authorList>
    </citation>
    <scope>NUCLEOTIDE SEQUENCE</scope>
    <source>
        <strain evidence="1">KB22</strain>
    </source>
</reference>
<evidence type="ECO:0000313" key="2">
    <source>
        <dbReference type="Proteomes" id="UP000616201"/>
    </source>
</evidence>
<dbReference type="AlphaFoldDB" id="A0A928YRG9"/>
<accession>A0A928YRG9</accession>
<organism evidence="1 2">
    <name type="scientific">Sphingobacterium hungaricum</name>
    <dbReference type="NCBI Taxonomy" id="2082723"/>
    <lineage>
        <taxon>Bacteria</taxon>
        <taxon>Pseudomonadati</taxon>
        <taxon>Bacteroidota</taxon>
        <taxon>Sphingobacteriia</taxon>
        <taxon>Sphingobacteriales</taxon>
        <taxon>Sphingobacteriaceae</taxon>
        <taxon>Sphingobacterium</taxon>
    </lineage>
</organism>
<dbReference type="EMBL" id="PRDK01000005">
    <property type="protein sequence ID" value="MBE8714150.1"/>
    <property type="molecule type" value="Genomic_DNA"/>
</dbReference>
<protein>
    <submittedName>
        <fullName evidence="1">Uncharacterized protein</fullName>
    </submittedName>
</protein>
<dbReference type="Proteomes" id="UP000616201">
    <property type="component" value="Unassembled WGS sequence"/>
</dbReference>
<comment type="caution">
    <text evidence="1">The sequence shown here is derived from an EMBL/GenBank/DDBJ whole genome shotgun (WGS) entry which is preliminary data.</text>
</comment>
<dbReference type="RefSeq" id="WP_196934324.1">
    <property type="nucleotide sequence ID" value="NZ_MU158697.1"/>
</dbReference>